<proteinExistence type="predicted"/>
<evidence type="ECO:0000256" key="1">
    <source>
        <dbReference type="SAM" id="MobiDB-lite"/>
    </source>
</evidence>
<dbReference type="AlphaFoldDB" id="A0A835Q658"/>
<dbReference type="GO" id="GO:0005886">
    <property type="term" value="C:plasma membrane"/>
    <property type="evidence" value="ECO:0007669"/>
    <property type="project" value="InterPro"/>
</dbReference>
<protein>
    <recommendedName>
        <fullName evidence="4">Membrane-associated kinase regulator 4</fullName>
    </recommendedName>
</protein>
<accession>A0A835Q658</accession>
<gene>
    <name evidence="2" type="ORF">HPP92_017949</name>
</gene>
<feature type="compositionally biased region" description="Polar residues" evidence="1">
    <location>
        <begin position="291"/>
        <end position="311"/>
    </location>
</feature>
<sequence length="366" mass="40818">MFWGRGLHLNSNLWKQQDNKMTTWRDEWGGRRAEISEQGMERNLLLHEQLGEEDYIDMDISSSPARSREFEFQKDGNLLHEEFVTSPADELFYKGNLLPLHLPPRLQMVEKLVCNSPKYPKPNFYGSFHLIPNGHSATTTPFDSCTISPSCSCYVSQELDPGDYFFQSNAASIETTQTENSWLKKLKSIRQSSLGSKLKASTAYLKSLFTKSPCSDDSSTASKAKECSHTRKKPARRNPFGARNFNGEKKEGKEGGHRRSFSDAIKRQYTPNKSSSASSSCSSSNSSSFSTICPNGPQGQQMLRRSSSASSDLEKSIQGAIAHCKKSLQSPCRQNNVCDAELCSLSVSRLAEECDEMQGRPGICRG</sequence>
<name>A0A835Q658_VANPL</name>
<reference evidence="2 3" key="1">
    <citation type="journal article" date="2020" name="Nat. Food">
        <title>A phased Vanilla planifolia genome enables genetic improvement of flavour and production.</title>
        <authorList>
            <person name="Hasing T."/>
            <person name="Tang H."/>
            <person name="Brym M."/>
            <person name="Khazi F."/>
            <person name="Huang T."/>
            <person name="Chambers A.H."/>
        </authorList>
    </citation>
    <scope>NUCLEOTIDE SEQUENCE [LARGE SCALE GENOMIC DNA]</scope>
    <source>
        <tissue evidence="2">Leaf</tissue>
    </source>
</reference>
<dbReference type="Proteomes" id="UP000636800">
    <property type="component" value="Unassembled WGS sequence"/>
</dbReference>
<comment type="caution">
    <text evidence="2">The sequence shown here is derived from an EMBL/GenBank/DDBJ whole genome shotgun (WGS) entry which is preliminary data.</text>
</comment>
<feature type="compositionally biased region" description="Polar residues" evidence="1">
    <location>
        <begin position="212"/>
        <end position="222"/>
    </location>
</feature>
<organism evidence="2 3">
    <name type="scientific">Vanilla planifolia</name>
    <name type="common">Vanilla</name>
    <dbReference type="NCBI Taxonomy" id="51239"/>
    <lineage>
        <taxon>Eukaryota</taxon>
        <taxon>Viridiplantae</taxon>
        <taxon>Streptophyta</taxon>
        <taxon>Embryophyta</taxon>
        <taxon>Tracheophyta</taxon>
        <taxon>Spermatophyta</taxon>
        <taxon>Magnoliopsida</taxon>
        <taxon>Liliopsida</taxon>
        <taxon>Asparagales</taxon>
        <taxon>Orchidaceae</taxon>
        <taxon>Vanilloideae</taxon>
        <taxon>Vanilleae</taxon>
        <taxon>Vanilla</taxon>
    </lineage>
</organism>
<evidence type="ECO:0008006" key="4">
    <source>
        <dbReference type="Google" id="ProtNLM"/>
    </source>
</evidence>
<dbReference type="OrthoDB" id="48571at2759"/>
<feature type="compositionally biased region" description="Basic and acidic residues" evidence="1">
    <location>
        <begin position="246"/>
        <end position="266"/>
    </location>
</feature>
<dbReference type="EMBL" id="JADCNL010000009">
    <property type="protein sequence ID" value="KAG0466369.1"/>
    <property type="molecule type" value="Genomic_DNA"/>
</dbReference>
<feature type="region of interest" description="Disordered" evidence="1">
    <location>
        <begin position="212"/>
        <end position="312"/>
    </location>
</feature>
<dbReference type="PANTHER" id="PTHR33312:SF21">
    <property type="entry name" value="MEMBRANE-ASSOCIATED KINASE REGULATOR 3-RELATED"/>
    <property type="match status" value="1"/>
</dbReference>
<dbReference type="InterPro" id="IPR039620">
    <property type="entry name" value="BKI1/MAKR1/3/4"/>
</dbReference>
<dbReference type="PANTHER" id="PTHR33312">
    <property type="entry name" value="MEMBRANE-ASSOCIATED KINASE REGULATOR 4-RELATED"/>
    <property type="match status" value="1"/>
</dbReference>
<evidence type="ECO:0000313" key="3">
    <source>
        <dbReference type="Proteomes" id="UP000636800"/>
    </source>
</evidence>
<keyword evidence="3" id="KW-1185">Reference proteome</keyword>
<dbReference type="GO" id="GO:0019210">
    <property type="term" value="F:kinase inhibitor activity"/>
    <property type="evidence" value="ECO:0007669"/>
    <property type="project" value="InterPro"/>
</dbReference>
<evidence type="ECO:0000313" key="2">
    <source>
        <dbReference type="EMBL" id="KAG0466369.1"/>
    </source>
</evidence>
<feature type="compositionally biased region" description="Low complexity" evidence="1">
    <location>
        <begin position="274"/>
        <end position="290"/>
    </location>
</feature>